<organism evidence="2 3">
    <name type="scientific">Mya arenaria</name>
    <name type="common">Soft-shell clam</name>
    <dbReference type="NCBI Taxonomy" id="6604"/>
    <lineage>
        <taxon>Eukaryota</taxon>
        <taxon>Metazoa</taxon>
        <taxon>Spiralia</taxon>
        <taxon>Lophotrochozoa</taxon>
        <taxon>Mollusca</taxon>
        <taxon>Bivalvia</taxon>
        <taxon>Autobranchia</taxon>
        <taxon>Heteroconchia</taxon>
        <taxon>Euheterodonta</taxon>
        <taxon>Imparidentia</taxon>
        <taxon>Neoheterodontei</taxon>
        <taxon>Myida</taxon>
        <taxon>Myoidea</taxon>
        <taxon>Myidae</taxon>
        <taxon>Mya</taxon>
    </lineage>
</organism>
<sequence>MAGGFGAASLPLISAIALLVGAVFLILGFAAPNWANDGVHHVGLWRYGRCVLDTHKGCYAQDQPSIEGVPVWLHVVRALECTAVILVSIPLVILPVYMYVALGMYYRCMMGTMSAMCLFSAITGIIGVIVYSVNMTKNGWTIEWALIMSIVGSAIIFIGFLVLLVSMISKRPESVREPWYPTTIYVDPKKNRLYTIQLEEED</sequence>
<reference evidence="2" key="1">
    <citation type="submission" date="2022-11" db="EMBL/GenBank/DDBJ databases">
        <title>Centuries of genome instability and evolution in soft-shell clam transmissible cancer (bioRxiv).</title>
        <authorList>
            <person name="Hart S.F.M."/>
            <person name="Yonemitsu M.A."/>
            <person name="Giersch R.M."/>
            <person name="Beal B.F."/>
            <person name="Arriagada G."/>
            <person name="Davis B.W."/>
            <person name="Ostrander E.A."/>
            <person name="Goff S.P."/>
            <person name="Metzger M.J."/>
        </authorList>
    </citation>
    <scope>NUCLEOTIDE SEQUENCE</scope>
    <source>
        <strain evidence="2">MELC-2E11</strain>
        <tissue evidence="2">Siphon/mantle</tissue>
    </source>
</reference>
<evidence type="ECO:0000313" key="3">
    <source>
        <dbReference type="Proteomes" id="UP001164746"/>
    </source>
</evidence>
<gene>
    <name evidence="2" type="ORF">MAR_000549</name>
</gene>
<protein>
    <submittedName>
        <fullName evidence="2">Uncharacterized protein</fullName>
    </submittedName>
</protein>
<feature type="transmembrane region" description="Helical" evidence="1">
    <location>
        <begin position="83"/>
        <end position="106"/>
    </location>
</feature>
<name>A0ABY7FD61_MYAAR</name>
<keyword evidence="1" id="KW-1133">Transmembrane helix</keyword>
<evidence type="ECO:0000256" key="1">
    <source>
        <dbReference type="SAM" id="Phobius"/>
    </source>
</evidence>
<feature type="transmembrane region" description="Helical" evidence="1">
    <location>
        <begin position="12"/>
        <end position="31"/>
    </location>
</feature>
<dbReference type="EMBL" id="CP111022">
    <property type="protein sequence ID" value="WAR18711.1"/>
    <property type="molecule type" value="Genomic_DNA"/>
</dbReference>
<keyword evidence="1" id="KW-0472">Membrane</keyword>
<keyword evidence="3" id="KW-1185">Reference proteome</keyword>
<feature type="transmembrane region" description="Helical" evidence="1">
    <location>
        <begin position="145"/>
        <end position="168"/>
    </location>
</feature>
<dbReference type="Gene3D" id="1.20.140.150">
    <property type="match status" value="1"/>
</dbReference>
<feature type="transmembrane region" description="Helical" evidence="1">
    <location>
        <begin position="113"/>
        <end position="133"/>
    </location>
</feature>
<keyword evidence="1" id="KW-0812">Transmembrane</keyword>
<dbReference type="Proteomes" id="UP001164746">
    <property type="component" value="Chromosome 11"/>
</dbReference>
<proteinExistence type="predicted"/>
<evidence type="ECO:0000313" key="2">
    <source>
        <dbReference type="EMBL" id="WAR18711.1"/>
    </source>
</evidence>
<accession>A0ABY7FD61</accession>